<protein>
    <submittedName>
        <fullName evidence="2">Unnamed protein product</fullName>
    </submittedName>
</protein>
<accession>A0AAN4YUR5</accession>
<organism evidence="2 3">
    <name type="scientific">Aspergillus oryzae</name>
    <name type="common">Yellow koji mold</name>
    <dbReference type="NCBI Taxonomy" id="5062"/>
    <lineage>
        <taxon>Eukaryota</taxon>
        <taxon>Fungi</taxon>
        <taxon>Dikarya</taxon>
        <taxon>Ascomycota</taxon>
        <taxon>Pezizomycotina</taxon>
        <taxon>Eurotiomycetes</taxon>
        <taxon>Eurotiomycetidae</taxon>
        <taxon>Eurotiales</taxon>
        <taxon>Aspergillaceae</taxon>
        <taxon>Aspergillus</taxon>
        <taxon>Aspergillus subgen. Circumdati</taxon>
    </lineage>
</organism>
<feature type="transmembrane region" description="Helical" evidence="1">
    <location>
        <begin position="36"/>
        <end position="56"/>
    </location>
</feature>
<evidence type="ECO:0000313" key="2">
    <source>
        <dbReference type="EMBL" id="GMG34473.1"/>
    </source>
</evidence>
<keyword evidence="1" id="KW-0472">Membrane</keyword>
<evidence type="ECO:0000313" key="3">
    <source>
        <dbReference type="Proteomes" id="UP001165205"/>
    </source>
</evidence>
<keyword evidence="1" id="KW-1133">Transmembrane helix</keyword>
<gene>
    <name evidence="2" type="ORF">Aory04_000982500</name>
</gene>
<comment type="caution">
    <text evidence="2">The sequence shown here is derived from an EMBL/GenBank/DDBJ whole genome shotgun (WGS) entry which is preliminary data.</text>
</comment>
<proteinExistence type="predicted"/>
<dbReference type="EMBL" id="BSYA01000141">
    <property type="protein sequence ID" value="GMG34473.1"/>
    <property type="molecule type" value="Genomic_DNA"/>
</dbReference>
<reference evidence="2" key="1">
    <citation type="submission" date="2023-04" db="EMBL/GenBank/DDBJ databases">
        <title>Aspergillus oryzae NBRC 4228.</title>
        <authorList>
            <person name="Ichikawa N."/>
            <person name="Sato H."/>
            <person name="Tonouchi N."/>
        </authorList>
    </citation>
    <scope>NUCLEOTIDE SEQUENCE</scope>
    <source>
        <strain evidence="2">NBRC 4228</strain>
    </source>
</reference>
<dbReference type="Proteomes" id="UP001165205">
    <property type="component" value="Unassembled WGS sequence"/>
</dbReference>
<sequence length="167" mass="18198">MDSSSGSATGLMTGIGSNPFAFTSDIIPPSSKGVRIIIMDVFLMLLAIVFTVLRIISRQLRGQKLFPEDYLHIVSLVGRTWSILSKHGFSDRNCINRSASKASAALVLQVSQVKRKGVLSDLIVALVFARGFGHPIWQLQIYHITTLIEVSVPQSGALITSIHRLAP</sequence>
<keyword evidence="1" id="KW-0812">Transmembrane</keyword>
<dbReference type="AlphaFoldDB" id="A0AAN4YUR5"/>
<evidence type="ECO:0000256" key="1">
    <source>
        <dbReference type="SAM" id="Phobius"/>
    </source>
</evidence>
<name>A0AAN4YUR5_ASPOZ</name>